<protein>
    <recommendedName>
        <fullName evidence="3">Heterokaryon incompatibility domain-containing protein</fullName>
    </recommendedName>
</protein>
<organism evidence="1 2">
    <name type="scientific">Canariomyces notabilis</name>
    <dbReference type="NCBI Taxonomy" id="2074819"/>
    <lineage>
        <taxon>Eukaryota</taxon>
        <taxon>Fungi</taxon>
        <taxon>Dikarya</taxon>
        <taxon>Ascomycota</taxon>
        <taxon>Pezizomycotina</taxon>
        <taxon>Sordariomycetes</taxon>
        <taxon>Sordariomycetidae</taxon>
        <taxon>Sordariales</taxon>
        <taxon>Chaetomiaceae</taxon>
        <taxon>Canariomyces</taxon>
    </lineage>
</organism>
<dbReference type="GeneID" id="89933481"/>
<reference evidence="1" key="2">
    <citation type="submission" date="2023-05" db="EMBL/GenBank/DDBJ databases">
        <authorList>
            <consortium name="Lawrence Berkeley National Laboratory"/>
            <person name="Steindorff A."/>
            <person name="Hensen N."/>
            <person name="Bonometti L."/>
            <person name="Westerberg I."/>
            <person name="Brannstrom I.O."/>
            <person name="Guillou S."/>
            <person name="Cros-Aarteil S."/>
            <person name="Calhoun S."/>
            <person name="Haridas S."/>
            <person name="Kuo A."/>
            <person name="Mondo S."/>
            <person name="Pangilinan J."/>
            <person name="Riley R."/>
            <person name="Labutti K."/>
            <person name="Andreopoulos B."/>
            <person name="Lipzen A."/>
            <person name="Chen C."/>
            <person name="Yanf M."/>
            <person name="Daum C."/>
            <person name="Ng V."/>
            <person name="Clum A."/>
            <person name="Ohm R."/>
            <person name="Martin F."/>
            <person name="Silar P."/>
            <person name="Natvig D."/>
            <person name="Lalanne C."/>
            <person name="Gautier V."/>
            <person name="Ament-Velasquez S.L."/>
            <person name="Kruys A."/>
            <person name="Hutchinson M.I."/>
            <person name="Powell A.J."/>
            <person name="Barry K."/>
            <person name="Miller A.N."/>
            <person name="Grigoriev I.V."/>
            <person name="Debuchy R."/>
            <person name="Gladieux P."/>
            <person name="Thoren M.H."/>
            <person name="Johannesson H."/>
        </authorList>
    </citation>
    <scope>NUCLEOTIDE SEQUENCE</scope>
    <source>
        <strain evidence="1">CBS 508.74</strain>
    </source>
</reference>
<keyword evidence="2" id="KW-1185">Reference proteome</keyword>
<comment type="caution">
    <text evidence="1">The sequence shown here is derived from an EMBL/GenBank/DDBJ whole genome shotgun (WGS) entry which is preliminary data.</text>
</comment>
<dbReference type="AlphaFoldDB" id="A0AAN6QHX6"/>
<dbReference type="Proteomes" id="UP001302812">
    <property type="component" value="Unassembled WGS sequence"/>
</dbReference>
<sequence length="355" mass="38916">MLATLSQLDIYSVSGGEGDSSDVSDIEDYSPTHICRTGCPIIKVDSGKLGKLAESGRSICVAFNSKSTAEPLQVIELDLAYTSQGTPHPAAQYVAISHVRAEGMGNSRGAELPQCRIRQIQGFVDALTGSPAGRTFFWIDSLCLPSADRHTKKLAARHICRVFVSAHSVLALVPSLMSFKSSGAPADRTLAIIAASPWPKRLWTFQEGAVANNFFFQFQDRAVALKHLLSASEQTAMPGLPGDNDTLESLLDKILQFSEDIKVDGFPGCLRYGKEENLSLSRRRAKVKLRGYLRLCFLMLPLFEYFATERERIVVPKVKYALDTVYGTLGRTATGREQRIDRLKSVLGLLEGTVV</sequence>
<proteinExistence type="predicted"/>
<dbReference type="RefSeq" id="XP_064666669.1">
    <property type="nucleotide sequence ID" value="XM_064809357.1"/>
</dbReference>
<evidence type="ECO:0008006" key="3">
    <source>
        <dbReference type="Google" id="ProtNLM"/>
    </source>
</evidence>
<dbReference type="PANTHER" id="PTHR39596">
    <property type="match status" value="1"/>
</dbReference>
<name>A0AAN6QHX6_9PEZI</name>
<dbReference type="EMBL" id="MU853358">
    <property type="protein sequence ID" value="KAK4109099.1"/>
    <property type="molecule type" value="Genomic_DNA"/>
</dbReference>
<evidence type="ECO:0000313" key="1">
    <source>
        <dbReference type="EMBL" id="KAK4109099.1"/>
    </source>
</evidence>
<accession>A0AAN6QHX6</accession>
<reference evidence="1" key="1">
    <citation type="journal article" date="2023" name="Mol. Phylogenet. Evol.">
        <title>Genome-scale phylogeny and comparative genomics of the fungal order Sordariales.</title>
        <authorList>
            <person name="Hensen N."/>
            <person name="Bonometti L."/>
            <person name="Westerberg I."/>
            <person name="Brannstrom I.O."/>
            <person name="Guillou S."/>
            <person name="Cros-Aarteil S."/>
            <person name="Calhoun S."/>
            <person name="Haridas S."/>
            <person name="Kuo A."/>
            <person name="Mondo S."/>
            <person name="Pangilinan J."/>
            <person name="Riley R."/>
            <person name="LaButti K."/>
            <person name="Andreopoulos B."/>
            <person name="Lipzen A."/>
            <person name="Chen C."/>
            <person name="Yan M."/>
            <person name="Daum C."/>
            <person name="Ng V."/>
            <person name="Clum A."/>
            <person name="Steindorff A."/>
            <person name="Ohm R.A."/>
            <person name="Martin F."/>
            <person name="Silar P."/>
            <person name="Natvig D.O."/>
            <person name="Lalanne C."/>
            <person name="Gautier V."/>
            <person name="Ament-Velasquez S.L."/>
            <person name="Kruys A."/>
            <person name="Hutchinson M.I."/>
            <person name="Powell A.J."/>
            <person name="Barry K."/>
            <person name="Miller A.N."/>
            <person name="Grigoriev I.V."/>
            <person name="Debuchy R."/>
            <person name="Gladieux P."/>
            <person name="Hiltunen Thoren M."/>
            <person name="Johannesson H."/>
        </authorList>
    </citation>
    <scope>NUCLEOTIDE SEQUENCE</scope>
    <source>
        <strain evidence="1">CBS 508.74</strain>
    </source>
</reference>
<gene>
    <name evidence="1" type="ORF">N656DRAFT_356370</name>
</gene>
<evidence type="ECO:0000313" key="2">
    <source>
        <dbReference type="Proteomes" id="UP001302812"/>
    </source>
</evidence>
<dbReference type="PANTHER" id="PTHR39596:SF2">
    <property type="entry name" value="HET DOMAIN PROTEIN (AFU_ORTHOLOGUE AFUA_1G17550)-RELATED"/>
    <property type="match status" value="1"/>
</dbReference>